<accession>A0ABX1DMJ8</accession>
<keyword evidence="1" id="KW-0812">Transmembrane</keyword>
<name>A0ABX1DMJ8_9HYPH</name>
<sequence length="53" mass="5644">MLACMVALALASPVNWRLVMTGAMTTGIITTTISLLSGTIMIFITIMTMQVLP</sequence>
<evidence type="ECO:0000256" key="1">
    <source>
        <dbReference type="SAM" id="Phobius"/>
    </source>
</evidence>
<organism evidence="2 3">
    <name type="scientific">Brucella haematophila</name>
    <dbReference type="NCBI Taxonomy" id="419474"/>
    <lineage>
        <taxon>Bacteria</taxon>
        <taxon>Pseudomonadati</taxon>
        <taxon>Pseudomonadota</taxon>
        <taxon>Alphaproteobacteria</taxon>
        <taxon>Hyphomicrobiales</taxon>
        <taxon>Brucellaceae</taxon>
        <taxon>Brucella/Ochrobactrum group</taxon>
        <taxon>Brucella</taxon>
    </lineage>
</organism>
<evidence type="ECO:0000313" key="2">
    <source>
        <dbReference type="EMBL" id="NKC04191.1"/>
    </source>
</evidence>
<comment type="caution">
    <text evidence="2">The sequence shown here is derived from an EMBL/GenBank/DDBJ whole genome shotgun (WGS) entry which is preliminary data.</text>
</comment>
<proteinExistence type="predicted"/>
<feature type="transmembrane region" description="Helical" evidence="1">
    <location>
        <begin position="27"/>
        <end position="52"/>
    </location>
</feature>
<gene>
    <name evidence="2" type="ORF">HED55_15940</name>
</gene>
<dbReference type="EMBL" id="JAAVLN010000002">
    <property type="protein sequence ID" value="NKC04191.1"/>
    <property type="molecule type" value="Genomic_DNA"/>
</dbReference>
<keyword evidence="1" id="KW-0472">Membrane</keyword>
<protein>
    <submittedName>
        <fullName evidence="2">Uncharacterized protein</fullName>
    </submittedName>
</protein>
<reference evidence="2 3" key="1">
    <citation type="submission" date="2020-03" db="EMBL/GenBank/DDBJ databases">
        <title>Whole genome sequencing of clinical and environmental type strains of Ochrobactrum.</title>
        <authorList>
            <person name="Dharne M."/>
        </authorList>
    </citation>
    <scope>NUCLEOTIDE SEQUENCE [LARGE SCALE GENOMIC DNA]</scope>
    <source>
        <strain evidence="2 3">CIP 109452</strain>
    </source>
</reference>
<keyword evidence="1" id="KW-1133">Transmembrane helix</keyword>
<evidence type="ECO:0000313" key="3">
    <source>
        <dbReference type="Proteomes" id="UP000704467"/>
    </source>
</evidence>
<keyword evidence="3" id="KW-1185">Reference proteome</keyword>
<dbReference type="Proteomes" id="UP000704467">
    <property type="component" value="Unassembled WGS sequence"/>
</dbReference>